<evidence type="ECO:0000256" key="3">
    <source>
        <dbReference type="ARBA" id="ARBA00009014"/>
    </source>
</evidence>
<evidence type="ECO:0000256" key="7">
    <source>
        <dbReference type="ARBA" id="ARBA00022741"/>
    </source>
</evidence>
<proteinExistence type="inferred from homology"/>
<evidence type="ECO:0000256" key="8">
    <source>
        <dbReference type="ARBA" id="ARBA00022840"/>
    </source>
</evidence>
<feature type="domain" description="Cytidyltransferase-like" evidence="12">
    <location>
        <begin position="6"/>
        <end position="164"/>
    </location>
</feature>
<evidence type="ECO:0000256" key="4">
    <source>
        <dbReference type="ARBA" id="ARBA00022642"/>
    </source>
</evidence>
<keyword evidence="8 11" id="KW-0067">ATP-binding</keyword>
<evidence type="ECO:0000256" key="10">
    <source>
        <dbReference type="ARBA" id="ARBA00048721"/>
    </source>
</evidence>
<organism evidence="13 14">
    <name type="scientific">Tannerella forsythia</name>
    <name type="common">Bacteroides forsythus</name>
    <dbReference type="NCBI Taxonomy" id="28112"/>
    <lineage>
        <taxon>Bacteria</taxon>
        <taxon>Pseudomonadati</taxon>
        <taxon>Bacteroidota</taxon>
        <taxon>Bacteroidia</taxon>
        <taxon>Bacteroidales</taxon>
        <taxon>Tannerellaceae</taxon>
        <taxon>Tannerella</taxon>
    </lineage>
</organism>
<dbReference type="InterPro" id="IPR004821">
    <property type="entry name" value="Cyt_trans-like"/>
</dbReference>
<dbReference type="PANTHER" id="PTHR39321:SF3">
    <property type="entry name" value="PHOSPHOPANTETHEINE ADENYLYLTRANSFERASE"/>
    <property type="match status" value="1"/>
</dbReference>
<dbReference type="Pfam" id="PF01467">
    <property type="entry name" value="CTP_transf_like"/>
    <property type="match status" value="1"/>
</dbReference>
<dbReference type="HAMAP" id="MF_00244">
    <property type="entry name" value="NaMN_adenylyltr"/>
    <property type="match status" value="1"/>
</dbReference>
<dbReference type="InterPro" id="IPR014729">
    <property type="entry name" value="Rossmann-like_a/b/a_fold"/>
</dbReference>
<comment type="catalytic activity">
    <reaction evidence="10 11">
        <text>nicotinate beta-D-ribonucleotide + ATP + H(+) = deamido-NAD(+) + diphosphate</text>
        <dbReference type="Rhea" id="RHEA:22860"/>
        <dbReference type="ChEBI" id="CHEBI:15378"/>
        <dbReference type="ChEBI" id="CHEBI:30616"/>
        <dbReference type="ChEBI" id="CHEBI:33019"/>
        <dbReference type="ChEBI" id="CHEBI:57502"/>
        <dbReference type="ChEBI" id="CHEBI:58437"/>
        <dbReference type="EC" id="2.7.7.18"/>
    </reaction>
</comment>
<evidence type="ECO:0000313" key="14">
    <source>
        <dbReference type="Proteomes" id="UP000182057"/>
    </source>
</evidence>
<keyword evidence="5 11" id="KW-0808">Transferase</keyword>
<gene>
    <name evidence="11 13" type="primary">nadD</name>
    <name evidence="13" type="ORF">TFUB20_00556</name>
</gene>
<dbReference type="OrthoDB" id="5295945at2"/>
<evidence type="ECO:0000256" key="9">
    <source>
        <dbReference type="ARBA" id="ARBA00023027"/>
    </source>
</evidence>
<evidence type="ECO:0000256" key="1">
    <source>
        <dbReference type="ARBA" id="ARBA00002324"/>
    </source>
</evidence>
<dbReference type="PANTHER" id="PTHR39321">
    <property type="entry name" value="NICOTINATE-NUCLEOTIDE ADENYLYLTRANSFERASE-RELATED"/>
    <property type="match status" value="1"/>
</dbReference>
<evidence type="ECO:0000313" key="13">
    <source>
        <dbReference type="EMBL" id="SCQ19008.1"/>
    </source>
</evidence>
<dbReference type="GO" id="GO:0005524">
    <property type="term" value="F:ATP binding"/>
    <property type="evidence" value="ECO:0007669"/>
    <property type="project" value="UniProtKB-KW"/>
</dbReference>
<dbReference type="Proteomes" id="UP000182057">
    <property type="component" value="Unassembled WGS sequence"/>
</dbReference>
<dbReference type="CDD" id="cd02165">
    <property type="entry name" value="NMNAT"/>
    <property type="match status" value="1"/>
</dbReference>
<dbReference type="SUPFAM" id="SSF52374">
    <property type="entry name" value="Nucleotidylyl transferase"/>
    <property type="match status" value="1"/>
</dbReference>
<dbReference type="AlphaFoldDB" id="A0A1D3UG45"/>
<evidence type="ECO:0000256" key="5">
    <source>
        <dbReference type="ARBA" id="ARBA00022679"/>
    </source>
</evidence>
<dbReference type="Gene3D" id="3.40.50.620">
    <property type="entry name" value="HUPs"/>
    <property type="match status" value="1"/>
</dbReference>
<reference evidence="13 14" key="1">
    <citation type="submission" date="2016-09" db="EMBL/GenBank/DDBJ databases">
        <authorList>
            <person name="Capua I."/>
            <person name="De Benedictis P."/>
            <person name="Joannis T."/>
            <person name="Lombin L.H."/>
            <person name="Cattoli G."/>
        </authorList>
    </citation>
    <scope>NUCLEOTIDE SEQUENCE [LARGE SCALE GENOMIC DNA]</scope>
    <source>
        <strain evidence="13 14">UB20</strain>
    </source>
</reference>
<keyword evidence="4 11" id="KW-0662">Pyridine nucleotide biosynthesis</keyword>
<dbReference type="NCBIfam" id="TIGR00482">
    <property type="entry name" value="nicotinate (nicotinamide) nucleotide adenylyltransferase"/>
    <property type="match status" value="1"/>
</dbReference>
<dbReference type="UniPathway" id="UPA00253">
    <property type="reaction ID" value="UER00332"/>
</dbReference>
<evidence type="ECO:0000259" key="12">
    <source>
        <dbReference type="Pfam" id="PF01467"/>
    </source>
</evidence>
<comment type="function">
    <text evidence="1 11">Catalyzes the reversible adenylation of nicotinate mononucleotide (NaMN) to nicotinic acid adenine dinucleotide (NaAD).</text>
</comment>
<dbReference type="EMBL" id="FMMM01000021">
    <property type="protein sequence ID" value="SCQ19008.1"/>
    <property type="molecule type" value="Genomic_DNA"/>
</dbReference>
<dbReference type="GO" id="GO:0009435">
    <property type="term" value="P:NAD+ biosynthetic process"/>
    <property type="evidence" value="ECO:0007669"/>
    <property type="project" value="UniProtKB-UniRule"/>
</dbReference>
<protein>
    <recommendedName>
        <fullName evidence="11">Probable nicotinate-nucleotide adenylyltransferase</fullName>
        <ecNumber evidence="11">2.7.7.18</ecNumber>
    </recommendedName>
    <alternativeName>
        <fullName evidence="11">Deamido-NAD(+) diphosphorylase</fullName>
    </alternativeName>
    <alternativeName>
        <fullName evidence="11">Deamido-NAD(+) pyrophosphorylase</fullName>
    </alternativeName>
    <alternativeName>
        <fullName evidence="11">Nicotinate mononucleotide adenylyltransferase</fullName>
        <shortName evidence="11">NaMN adenylyltransferase</shortName>
    </alternativeName>
</protein>
<accession>A0A1D3UG45</accession>
<evidence type="ECO:0000256" key="11">
    <source>
        <dbReference type="HAMAP-Rule" id="MF_00244"/>
    </source>
</evidence>
<keyword evidence="7 11" id="KW-0547">Nucleotide-binding</keyword>
<dbReference type="EC" id="2.7.7.18" evidence="11"/>
<dbReference type="GO" id="GO:0004515">
    <property type="term" value="F:nicotinate-nucleotide adenylyltransferase activity"/>
    <property type="evidence" value="ECO:0007669"/>
    <property type="project" value="UniProtKB-UniRule"/>
</dbReference>
<dbReference type="InterPro" id="IPR005248">
    <property type="entry name" value="NadD/NMNAT"/>
</dbReference>
<name>A0A1D3UG45_TANFO</name>
<dbReference type="RefSeq" id="WP_074449468.1">
    <property type="nucleotide sequence ID" value="NZ_FMMM01000021.1"/>
</dbReference>
<evidence type="ECO:0000256" key="2">
    <source>
        <dbReference type="ARBA" id="ARBA00005019"/>
    </source>
</evidence>
<comment type="similarity">
    <text evidence="3 11">Belongs to the NadD family.</text>
</comment>
<comment type="pathway">
    <text evidence="2 11">Cofactor biosynthesis; NAD(+) biosynthesis; deamido-NAD(+) from nicotinate D-ribonucleotide: step 1/1.</text>
</comment>
<evidence type="ECO:0000256" key="6">
    <source>
        <dbReference type="ARBA" id="ARBA00022695"/>
    </source>
</evidence>
<sequence>MKTVGIFSGSFNPIHIGHLALANWICEYEPLDELWFLVTPHNPLKAENTLMNDHFRLSLVEVSIKNYGKFRTSDFEFSLPRPSYTIHTLRALRKAYPEVLFVLIVGSDSWSNLSRWKESEALIREFPIWVYPRQGYEVAIPPDLPAVRCLNAPIIEISSTFIRQAIIEEKDVRFFLSEAVWEYIPEIRKSLERNEKKYSFG</sequence>
<keyword evidence="6 11" id="KW-0548">Nucleotidyltransferase</keyword>
<keyword evidence="9 11" id="KW-0520">NAD</keyword>